<dbReference type="NCBIfam" id="TIGR01727">
    <property type="entry name" value="oligo_HPY"/>
    <property type="match status" value="1"/>
</dbReference>
<dbReference type="PANTHER" id="PTHR43297:SF2">
    <property type="entry name" value="DIPEPTIDE TRANSPORT ATP-BINDING PROTEIN DPPD"/>
    <property type="match status" value="1"/>
</dbReference>
<comment type="similarity">
    <text evidence="2">Belongs to the ABC transporter superfamily.</text>
</comment>
<evidence type="ECO:0000256" key="1">
    <source>
        <dbReference type="ARBA" id="ARBA00004202"/>
    </source>
</evidence>
<dbReference type="GO" id="GO:0005524">
    <property type="term" value="F:ATP binding"/>
    <property type="evidence" value="ECO:0007669"/>
    <property type="project" value="UniProtKB-KW"/>
</dbReference>
<dbReference type="RefSeq" id="WP_224121453.1">
    <property type="nucleotide sequence ID" value="NZ_JAIQZJ010000001.1"/>
</dbReference>
<proteinExistence type="inferred from homology"/>
<dbReference type="PROSITE" id="PS50893">
    <property type="entry name" value="ABC_TRANSPORTER_2"/>
    <property type="match status" value="1"/>
</dbReference>
<keyword evidence="6 9" id="KW-0067">ATP-binding</keyword>
<evidence type="ECO:0000313" key="9">
    <source>
        <dbReference type="EMBL" id="MBZ5737092.1"/>
    </source>
</evidence>
<evidence type="ECO:0000259" key="8">
    <source>
        <dbReference type="PROSITE" id="PS50893"/>
    </source>
</evidence>
<dbReference type="PANTHER" id="PTHR43297">
    <property type="entry name" value="OLIGOPEPTIDE TRANSPORT ATP-BINDING PROTEIN APPD"/>
    <property type="match status" value="1"/>
</dbReference>
<evidence type="ECO:0000256" key="3">
    <source>
        <dbReference type="ARBA" id="ARBA00022448"/>
    </source>
</evidence>
<dbReference type="Pfam" id="PF00005">
    <property type="entry name" value="ABC_tran"/>
    <property type="match status" value="1"/>
</dbReference>
<dbReference type="Gene3D" id="3.40.50.300">
    <property type="entry name" value="P-loop containing nucleotide triphosphate hydrolases"/>
    <property type="match status" value="1"/>
</dbReference>
<comment type="subcellular location">
    <subcellularLocation>
        <location evidence="1">Cell membrane</location>
        <topology evidence="1">Peripheral membrane protein</topology>
    </subcellularLocation>
</comment>
<dbReference type="SMART" id="SM00382">
    <property type="entry name" value="AAA"/>
    <property type="match status" value="1"/>
</dbReference>
<sequence length="315" mass="33794">MTALLQVDDLTLDLGDTPILRGVSLAVRPGEALGIVGESGSGKSMTLRTVARLLPDSARTGGAVRVGDRDVLGLRGRELREHRRGLGMVFQDPRSAINPVHTVGAFLVERARDAGQDTAAAREQALTVLRRMGMTDPERRMRQHPFELSGGLLQRVMIASVLMERPRLLLADEPTTALDVTTQADVLALTDELRREMGAALVLVTHDLDLASAVCDRIAVMYGGRVLETAPAATLRDDAVHPYTRALLASRPPLDQRLTEIPVAPGSPVPAAQTGPGCPFVDRCPVALPICGSALPEERLVGASRVRCHRVEEVA</sequence>
<accession>A0ABS7U8A9</accession>
<evidence type="ECO:0000313" key="10">
    <source>
        <dbReference type="Proteomes" id="UP000780875"/>
    </source>
</evidence>
<keyword evidence="5" id="KW-0547">Nucleotide-binding</keyword>
<name>A0ABS7U8A9_9ACTN</name>
<dbReference type="EMBL" id="JAIQZJ010000001">
    <property type="protein sequence ID" value="MBZ5737092.1"/>
    <property type="molecule type" value="Genomic_DNA"/>
</dbReference>
<reference evidence="9 10" key="1">
    <citation type="submission" date="2021-09" db="EMBL/GenBank/DDBJ databases">
        <title>Whole genome sequence of Nocardioides sp. GBK3QG-3.</title>
        <authorList>
            <person name="Tuo L."/>
        </authorList>
    </citation>
    <scope>NUCLEOTIDE SEQUENCE [LARGE SCALE GENOMIC DNA]</scope>
    <source>
        <strain evidence="9 10">GBK3QG-3</strain>
    </source>
</reference>
<keyword evidence="4" id="KW-1003">Cell membrane</keyword>
<evidence type="ECO:0000256" key="7">
    <source>
        <dbReference type="ARBA" id="ARBA00023136"/>
    </source>
</evidence>
<protein>
    <submittedName>
        <fullName evidence="9">ABC transporter ATP-binding protein</fullName>
    </submittedName>
</protein>
<evidence type="ECO:0000256" key="6">
    <source>
        <dbReference type="ARBA" id="ARBA00022840"/>
    </source>
</evidence>
<comment type="caution">
    <text evidence="9">The sequence shown here is derived from an EMBL/GenBank/DDBJ whole genome shotgun (WGS) entry which is preliminary data.</text>
</comment>
<evidence type="ECO:0000256" key="4">
    <source>
        <dbReference type="ARBA" id="ARBA00022475"/>
    </source>
</evidence>
<dbReference type="Pfam" id="PF08352">
    <property type="entry name" value="oligo_HPY"/>
    <property type="match status" value="1"/>
</dbReference>
<feature type="domain" description="ABC transporter" evidence="8">
    <location>
        <begin position="5"/>
        <end position="248"/>
    </location>
</feature>
<gene>
    <name evidence="9" type="ORF">K8U61_02865</name>
</gene>
<dbReference type="InterPro" id="IPR050388">
    <property type="entry name" value="ABC_Ni/Peptide_Import"/>
</dbReference>
<dbReference type="Proteomes" id="UP000780875">
    <property type="component" value="Unassembled WGS sequence"/>
</dbReference>
<evidence type="ECO:0000256" key="5">
    <source>
        <dbReference type="ARBA" id="ARBA00022741"/>
    </source>
</evidence>
<dbReference type="InterPro" id="IPR003439">
    <property type="entry name" value="ABC_transporter-like_ATP-bd"/>
</dbReference>
<dbReference type="InterPro" id="IPR003593">
    <property type="entry name" value="AAA+_ATPase"/>
</dbReference>
<organism evidence="9 10">
    <name type="scientific">Nocardioides mangrovi</name>
    <dbReference type="NCBI Taxonomy" id="2874580"/>
    <lineage>
        <taxon>Bacteria</taxon>
        <taxon>Bacillati</taxon>
        <taxon>Actinomycetota</taxon>
        <taxon>Actinomycetes</taxon>
        <taxon>Propionibacteriales</taxon>
        <taxon>Nocardioidaceae</taxon>
        <taxon>Nocardioides</taxon>
    </lineage>
</organism>
<dbReference type="SUPFAM" id="SSF52540">
    <property type="entry name" value="P-loop containing nucleoside triphosphate hydrolases"/>
    <property type="match status" value="1"/>
</dbReference>
<dbReference type="InterPro" id="IPR027417">
    <property type="entry name" value="P-loop_NTPase"/>
</dbReference>
<keyword evidence="10" id="KW-1185">Reference proteome</keyword>
<keyword evidence="7" id="KW-0472">Membrane</keyword>
<dbReference type="CDD" id="cd03257">
    <property type="entry name" value="ABC_NikE_OppD_transporters"/>
    <property type="match status" value="1"/>
</dbReference>
<evidence type="ECO:0000256" key="2">
    <source>
        <dbReference type="ARBA" id="ARBA00005417"/>
    </source>
</evidence>
<keyword evidence="3" id="KW-0813">Transport</keyword>
<dbReference type="InterPro" id="IPR013563">
    <property type="entry name" value="Oligopep_ABC_C"/>
</dbReference>